<gene>
    <name evidence="2" type="ORF">CVA01_21140</name>
</gene>
<name>A0A4Y4C6T8_9CORY</name>
<evidence type="ECO:0008006" key="4">
    <source>
        <dbReference type="Google" id="ProtNLM"/>
    </source>
</evidence>
<dbReference type="Proteomes" id="UP000319986">
    <property type="component" value="Unassembled WGS sequence"/>
</dbReference>
<feature type="compositionally biased region" description="Acidic residues" evidence="1">
    <location>
        <begin position="219"/>
        <end position="243"/>
    </location>
</feature>
<dbReference type="RefSeq" id="WP_141330573.1">
    <property type="nucleotide sequence ID" value="NZ_BJNT01000016.1"/>
</dbReference>
<reference evidence="2 3" key="1">
    <citation type="submission" date="2019-06" db="EMBL/GenBank/DDBJ databases">
        <title>Whole genome shotgun sequence of Corynebacterium variabile NBRC 15286.</title>
        <authorList>
            <person name="Hosoyama A."/>
            <person name="Uohara A."/>
            <person name="Ohji S."/>
            <person name="Ichikawa N."/>
        </authorList>
    </citation>
    <scope>NUCLEOTIDE SEQUENCE [LARGE SCALE GENOMIC DNA]</scope>
    <source>
        <strain evidence="2 3">NBRC 15286</strain>
    </source>
</reference>
<evidence type="ECO:0000313" key="3">
    <source>
        <dbReference type="Proteomes" id="UP000319986"/>
    </source>
</evidence>
<protein>
    <recommendedName>
        <fullName evidence="4">Anti-sigma-D factor RsdA sigma factor binding region domain-containing protein</fullName>
    </recommendedName>
</protein>
<sequence>MNDRDMESVNGGGDADAVIRLDRLLDAVAAGEHPETDDKLIGLLADARAELDAASAAVSVTPPDINALLDAESADTAGAAVTPIESARHRRLRGLGFTGRAAAAGGISVTGMVIAGGVAAAIAVGGFGVAAYHGAIPGIPARDAVTDEQEYRPEDGAATTSESERSTTPGASSSATSGSASEEPSESGTTSGTESDGSSTEAEGSTDPTEGGGTTESTEGSDEPGEPSDPDGTEAPSEGEDPTWTEPETPGETSDPDVPSEPGVPTNDKVDDGTTGQAAAAAAIAGS</sequence>
<feature type="region of interest" description="Disordered" evidence="1">
    <location>
        <begin position="147"/>
        <end position="287"/>
    </location>
</feature>
<comment type="caution">
    <text evidence="2">The sequence shown here is derived from an EMBL/GenBank/DDBJ whole genome shotgun (WGS) entry which is preliminary data.</text>
</comment>
<dbReference type="GeneID" id="82888233"/>
<feature type="compositionally biased region" description="Low complexity" evidence="1">
    <location>
        <begin position="278"/>
        <end position="287"/>
    </location>
</feature>
<dbReference type="AlphaFoldDB" id="A0A4Y4C6T8"/>
<feature type="compositionally biased region" description="Low complexity" evidence="1">
    <location>
        <begin position="244"/>
        <end position="253"/>
    </location>
</feature>
<organism evidence="2 3">
    <name type="scientific">Corynebacterium variabile</name>
    <dbReference type="NCBI Taxonomy" id="1727"/>
    <lineage>
        <taxon>Bacteria</taxon>
        <taxon>Bacillati</taxon>
        <taxon>Actinomycetota</taxon>
        <taxon>Actinomycetes</taxon>
        <taxon>Mycobacteriales</taxon>
        <taxon>Corynebacteriaceae</taxon>
        <taxon>Corynebacterium</taxon>
    </lineage>
</organism>
<evidence type="ECO:0000256" key="1">
    <source>
        <dbReference type="SAM" id="MobiDB-lite"/>
    </source>
</evidence>
<evidence type="ECO:0000313" key="2">
    <source>
        <dbReference type="EMBL" id="GEC86800.1"/>
    </source>
</evidence>
<proteinExistence type="predicted"/>
<feature type="compositionally biased region" description="Low complexity" evidence="1">
    <location>
        <begin position="166"/>
        <end position="209"/>
    </location>
</feature>
<accession>A0A4Y4C6T8</accession>
<dbReference type="EMBL" id="BJNT01000016">
    <property type="protein sequence ID" value="GEC86800.1"/>
    <property type="molecule type" value="Genomic_DNA"/>
</dbReference>